<dbReference type="PANTHER" id="PTHR10971">
    <property type="entry name" value="MRNA EXPORT FACTOR AND BUB3"/>
    <property type="match status" value="1"/>
</dbReference>
<proteinExistence type="predicted"/>
<sequence length="273" mass="29738">MLCPIQSQDTASKQKNLFQSGSAQTSYPPAVPLSAAMATFNTASTPNPNPNKSVEVVQPPSDSVSSLTFSPNANFLVATSWDNQWGGGDGERSDGGGDDCGGNGVAVVWLWWLSCGDDSNDNMMAEVRCWEIMRNGATVGSVPKASMSHDLPVLCSTWKDDGTTVFSGGCDKQVKMWPLLSGGQPMTVAMHDAPISEIAWIPEMNLLVSGSWDKTLRYWDLRQSNPVHTQQLPDRCYAFAVRHPLMVVAIADRNIIVFNLQNPQQFLNDQSLQ</sequence>
<dbReference type="InterPro" id="IPR015943">
    <property type="entry name" value="WD40/YVTN_repeat-like_dom_sf"/>
</dbReference>
<accession>A0A4S4DZ46</accession>
<keyword evidence="6" id="KW-1185">Reference proteome</keyword>
<reference evidence="5 6" key="1">
    <citation type="journal article" date="2018" name="Proc. Natl. Acad. Sci. U.S.A.">
        <title>Draft genome sequence of Camellia sinensis var. sinensis provides insights into the evolution of the tea genome and tea quality.</title>
        <authorList>
            <person name="Wei C."/>
            <person name="Yang H."/>
            <person name="Wang S."/>
            <person name="Zhao J."/>
            <person name="Liu C."/>
            <person name="Gao L."/>
            <person name="Xia E."/>
            <person name="Lu Y."/>
            <person name="Tai Y."/>
            <person name="She G."/>
            <person name="Sun J."/>
            <person name="Cao H."/>
            <person name="Tong W."/>
            <person name="Gao Q."/>
            <person name="Li Y."/>
            <person name="Deng W."/>
            <person name="Jiang X."/>
            <person name="Wang W."/>
            <person name="Chen Q."/>
            <person name="Zhang S."/>
            <person name="Li H."/>
            <person name="Wu J."/>
            <person name="Wang P."/>
            <person name="Li P."/>
            <person name="Shi C."/>
            <person name="Zheng F."/>
            <person name="Jian J."/>
            <person name="Huang B."/>
            <person name="Shan D."/>
            <person name="Shi M."/>
            <person name="Fang C."/>
            <person name="Yue Y."/>
            <person name="Li F."/>
            <person name="Li D."/>
            <person name="Wei S."/>
            <person name="Han B."/>
            <person name="Jiang C."/>
            <person name="Yin Y."/>
            <person name="Xia T."/>
            <person name="Zhang Z."/>
            <person name="Bennetzen J.L."/>
            <person name="Zhao S."/>
            <person name="Wan X."/>
        </authorList>
    </citation>
    <scope>NUCLEOTIDE SEQUENCE [LARGE SCALE GENOMIC DNA]</scope>
    <source>
        <strain evidence="6">cv. Shuchazao</strain>
        <tissue evidence="5">Leaf</tissue>
    </source>
</reference>
<gene>
    <name evidence="5" type="ORF">TEA_027101</name>
</gene>
<dbReference type="SUPFAM" id="SSF50978">
    <property type="entry name" value="WD40 repeat-like"/>
    <property type="match status" value="1"/>
</dbReference>
<comment type="caution">
    <text evidence="5">The sequence shown here is derived from an EMBL/GenBank/DDBJ whole genome shotgun (WGS) entry which is preliminary data.</text>
</comment>
<organism evidence="5 6">
    <name type="scientific">Camellia sinensis var. sinensis</name>
    <name type="common">China tea</name>
    <dbReference type="NCBI Taxonomy" id="542762"/>
    <lineage>
        <taxon>Eukaryota</taxon>
        <taxon>Viridiplantae</taxon>
        <taxon>Streptophyta</taxon>
        <taxon>Embryophyta</taxon>
        <taxon>Tracheophyta</taxon>
        <taxon>Spermatophyta</taxon>
        <taxon>Magnoliopsida</taxon>
        <taxon>eudicotyledons</taxon>
        <taxon>Gunneridae</taxon>
        <taxon>Pentapetalae</taxon>
        <taxon>asterids</taxon>
        <taxon>Ericales</taxon>
        <taxon>Theaceae</taxon>
        <taxon>Camellia</taxon>
    </lineage>
</organism>
<dbReference type="AlphaFoldDB" id="A0A4S4DZ46"/>
<keyword evidence="1 3" id="KW-0853">WD repeat</keyword>
<feature type="repeat" description="WD" evidence="3">
    <location>
        <begin position="188"/>
        <end position="229"/>
    </location>
</feature>
<evidence type="ECO:0000256" key="4">
    <source>
        <dbReference type="SAM" id="MobiDB-lite"/>
    </source>
</evidence>
<evidence type="ECO:0000256" key="1">
    <source>
        <dbReference type="ARBA" id="ARBA00022574"/>
    </source>
</evidence>
<dbReference type="PROSITE" id="PS50082">
    <property type="entry name" value="WD_REPEATS_2"/>
    <property type="match status" value="2"/>
</dbReference>
<dbReference type="InterPro" id="IPR001680">
    <property type="entry name" value="WD40_rpt"/>
</dbReference>
<evidence type="ECO:0000256" key="3">
    <source>
        <dbReference type="PROSITE-ProRule" id="PRU00221"/>
    </source>
</evidence>
<dbReference type="Gene3D" id="2.130.10.10">
    <property type="entry name" value="YVTN repeat-like/Quinoprotein amine dehydrogenase"/>
    <property type="match status" value="1"/>
</dbReference>
<protein>
    <submittedName>
        <fullName evidence="5">Uncharacterized protein</fullName>
    </submittedName>
</protein>
<name>A0A4S4DZ46_CAMSN</name>
<dbReference type="PROSITE" id="PS50294">
    <property type="entry name" value="WD_REPEATS_REGION"/>
    <property type="match status" value="1"/>
</dbReference>
<dbReference type="SMART" id="SM00320">
    <property type="entry name" value="WD40"/>
    <property type="match status" value="3"/>
</dbReference>
<evidence type="ECO:0000313" key="6">
    <source>
        <dbReference type="Proteomes" id="UP000306102"/>
    </source>
</evidence>
<feature type="repeat" description="WD" evidence="3">
    <location>
        <begin position="146"/>
        <end position="187"/>
    </location>
</feature>
<dbReference type="Pfam" id="PF00400">
    <property type="entry name" value="WD40"/>
    <property type="match status" value="3"/>
</dbReference>
<feature type="region of interest" description="Disordered" evidence="4">
    <location>
        <begin position="1"/>
        <end position="23"/>
    </location>
</feature>
<dbReference type="STRING" id="542762.A0A4S4DZ46"/>
<evidence type="ECO:0000313" key="5">
    <source>
        <dbReference type="EMBL" id="THG08740.1"/>
    </source>
</evidence>
<dbReference type="EMBL" id="SDRB02009105">
    <property type="protein sequence ID" value="THG08740.1"/>
    <property type="molecule type" value="Genomic_DNA"/>
</dbReference>
<dbReference type="InterPro" id="IPR036322">
    <property type="entry name" value="WD40_repeat_dom_sf"/>
</dbReference>
<keyword evidence="2" id="KW-0677">Repeat</keyword>
<dbReference type="Proteomes" id="UP000306102">
    <property type="component" value="Unassembled WGS sequence"/>
</dbReference>
<evidence type="ECO:0000256" key="2">
    <source>
        <dbReference type="ARBA" id="ARBA00022737"/>
    </source>
</evidence>